<dbReference type="OrthoDB" id="5146053at2"/>
<dbReference type="Gene3D" id="2.30.110.20">
    <property type="entry name" value="Hcp1-like"/>
    <property type="match status" value="1"/>
</dbReference>
<organism evidence="1 2">
    <name type="scientific">Rhizobium jaguaris</name>
    <dbReference type="NCBI Taxonomy" id="1312183"/>
    <lineage>
        <taxon>Bacteria</taxon>
        <taxon>Pseudomonadati</taxon>
        <taxon>Pseudomonadota</taxon>
        <taxon>Alphaproteobacteria</taxon>
        <taxon>Hyphomicrobiales</taxon>
        <taxon>Rhizobiaceae</taxon>
        <taxon>Rhizobium/Agrobacterium group</taxon>
        <taxon>Rhizobium</taxon>
    </lineage>
</organism>
<name>A0A387G107_9HYPH</name>
<protein>
    <submittedName>
        <fullName evidence="1">Hcp family type VI secretion system effector</fullName>
    </submittedName>
</protein>
<dbReference type="KEGG" id="rjg:CCGE525_23785"/>
<geneLocation type="plasmid" evidence="2">
    <name>prccge525c</name>
</geneLocation>
<dbReference type="InterPro" id="IPR052947">
    <property type="entry name" value="T6SS_Hcp1_domain"/>
</dbReference>
<dbReference type="InterPro" id="IPR008514">
    <property type="entry name" value="T6SS_Hcp"/>
</dbReference>
<sequence>MANIGYITISGATQGAITKDASTADSIGNTWQEGHEAESIVYSFRSNAIVPRDPNSGTAIGTRRHEPAVFVKPLDKASPMLWQALATGENLEIELKFWRTSTKGTQEHYFTIKWTDAVLVEGKTILPDVNDSANDHRGNIEEWSFTYRKCDWTHEKAGTSASDDWRKPVA</sequence>
<evidence type="ECO:0000313" key="1">
    <source>
        <dbReference type="EMBL" id="AYG61891.1"/>
    </source>
</evidence>
<dbReference type="PANTHER" id="PTHR34319">
    <property type="entry name" value="MAJOR EXPORTED PROTEIN"/>
    <property type="match status" value="1"/>
</dbReference>
<dbReference type="Proteomes" id="UP000282195">
    <property type="component" value="Plasmid pRCCGE525c"/>
</dbReference>
<dbReference type="SUPFAM" id="SSF141452">
    <property type="entry name" value="Hcp1-like"/>
    <property type="match status" value="1"/>
</dbReference>
<gene>
    <name evidence="1" type="ORF">CCGE525_23785</name>
</gene>
<proteinExistence type="predicted"/>
<dbReference type="EMBL" id="CP032695">
    <property type="protein sequence ID" value="AYG61891.1"/>
    <property type="molecule type" value="Genomic_DNA"/>
</dbReference>
<accession>A0A387G107</accession>
<keyword evidence="2" id="KW-1185">Reference proteome</keyword>
<reference evidence="1 2" key="1">
    <citation type="submission" date="2018-10" db="EMBL/GenBank/DDBJ databases">
        <title>Rhizobium etli, R. leguminosarum and a new Rhizobium genospecies from Phaseolus dumosus.</title>
        <authorList>
            <person name="Ramirez-Puebla S.T."/>
            <person name="Rogel-Hernandez M.A."/>
            <person name="Guerrero G."/>
            <person name="Ormeno-Orrillo E."/>
            <person name="Martinez-Romero J.C."/>
            <person name="Negrete-Yankelevich S."/>
            <person name="Martinez-Romero E."/>
        </authorList>
    </citation>
    <scope>NUCLEOTIDE SEQUENCE [LARGE SCALE GENOMIC DNA]</scope>
    <source>
        <strain evidence="1 2">CCGE525</strain>
        <plasmid evidence="2">prccge525c</plasmid>
    </source>
</reference>
<dbReference type="InterPro" id="IPR036624">
    <property type="entry name" value="Hcp1-lik_sf"/>
</dbReference>
<dbReference type="RefSeq" id="WP_120706827.1">
    <property type="nucleotide sequence ID" value="NZ_CP032695.1"/>
</dbReference>
<dbReference type="NCBIfam" id="TIGR03344">
    <property type="entry name" value="VI_effect_Hcp1"/>
    <property type="match status" value="1"/>
</dbReference>
<dbReference type="PANTHER" id="PTHR34319:SF6">
    <property type="entry name" value="MAJOR EXPORTED PROTEIN"/>
    <property type="match status" value="1"/>
</dbReference>
<dbReference type="Pfam" id="PF05638">
    <property type="entry name" value="T6SS_HCP"/>
    <property type="match status" value="1"/>
</dbReference>
<keyword evidence="1" id="KW-0614">Plasmid</keyword>
<evidence type="ECO:0000313" key="2">
    <source>
        <dbReference type="Proteomes" id="UP000282195"/>
    </source>
</evidence>
<dbReference type="AlphaFoldDB" id="A0A387G107"/>